<reference evidence="6 7" key="1">
    <citation type="journal article" date="2018" name="Gigascience">
        <title>Genomes of trombidid mites reveal novel predicted allergens and laterally-transferred genes associated with secondary metabolism.</title>
        <authorList>
            <person name="Dong X."/>
            <person name="Chaisiri K."/>
            <person name="Xia D."/>
            <person name="Armstrong S.D."/>
            <person name="Fang Y."/>
            <person name="Donnelly M.J."/>
            <person name="Kadowaki T."/>
            <person name="McGarry J.W."/>
            <person name="Darby A.C."/>
            <person name="Makepeace B.L."/>
        </authorList>
    </citation>
    <scope>NUCLEOTIDE SEQUENCE [LARGE SCALE GENOMIC DNA]</scope>
    <source>
        <strain evidence="6">UoL-UT</strain>
    </source>
</reference>
<dbReference type="PANTHER" id="PTHR11219:SF69">
    <property type="entry name" value="TENEURIN-A"/>
    <property type="match status" value="1"/>
</dbReference>
<name>A0A443S659_9ACAR</name>
<evidence type="ECO:0000313" key="6">
    <source>
        <dbReference type="EMBL" id="RWS23020.1"/>
    </source>
</evidence>
<evidence type="ECO:0000259" key="4">
    <source>
        <dbReference type="Pfam" id="PF15636"/>
    </source>
</evidence>
<evidence type="ECO:0000256" key="1">
    <source>
        <dbReference type="ARBA" id="ARBA00022536"/>
    </source>
</evidence>
<dbReference type="PANTHER" id="PTHR11219">
    <property type="entry name" value="TENEURIN AND N-ACETYLGLUCOSAMINE-1-PHOSPHODIESTER ALPHA-N-ACETYLGLUCOSAMINIDASE"/>
    <property type="match status" value="1"/>
</dbReference>
<feature type="domain" description="Tox-GHH" evidence="4">
    <location>
        <begin position="752"/>
        <end position="835"/>
    </location>
</feature>
<dbReference type="Proteomes" id="UP000288716">
    <property type="component" value="Unassembled WGS sequence"/>
</dbReference>
<keyword evidence="3" id="KW-1015">Disulfide bond</keyword>
<dbReference type="InterPro" id="IPR056823">
    <property type="entry name" value="TEN-like_YD-shell"/>
</dbReference>
<organism evidence="6 7">
    <name type="scientific">Leptotrombidium deliense</name>
    <dbReference type="NCBI Taxonomy" id="299467"/>
    <lineage>
        <taxon>Eukaryota</taxon>
        <taxon>Metazoa</taxon>
        <taxon>Ecdysozoa</taxon>
        <taxon>Arthropoda</taxon>
        <taxon>Chelicerata</taxon>
        <taxon>Arachnida</taxon>
        <taxon>Acari</taxon>
        <taxon>Acariformes</taxon>
        <taxon>Trombidiformes</taxon>
        <taxon>Prostigmata</taxon>
        <taxon>Anystina</taxon>
        <taxon>Parasitengona</taxon>
        <taxon>Trombiculoidea</taxon>
        <taxon>Trombiculidae</taxon>
        <taxon>Leptotrombidium</taxon>
    </lineage>
</organism>
<dbReference type="InterPro" id="IPR028916">
    <property type="entry name" value="Tox-GHH_dom"/>
</dbReference>
<keyword evidence="2" id="KW-0677">Repeat</keyword>
<keyword evidence="7" id="KW-1185">Reference proteome</keyword>
<accession>A0A443S659</accession>
<dbReference type="VEuPathDB" id="VectorBase:LDEU009020"/>
<dbReference type="OrthoDB" id="442731at2759"/>
<dbReference type="InterPro" id="IPR051216">
    <property type="entry name" value="Teneurin"/>
</dbReference>
<evidence type="ECO:0000256" key="3">
    <source>
        <dbReference type="ARBA" id="ARBA00023157"/>
    </source>
</evidence>
<keyword evidence="1" id="KW-0245">EGF-like domain</keyword>
<evidence type="ECO:0000256" key="2">
    <source>
        <dbReference type="ARBA" id="ARBA00022737"/>
    </source>
</evidence>
<gene>
    <name evidence="6" type="ORF">B4U80_05708</name>
</gene>
<evidence type="ECO:0000259" key="5">
    <source>
        <dbReference type="Pfam" id="PF25023"/>
    </source>
</evidence>
<protein>
    <submittedName>
        <fullName evidence="6">Teneurin-3-like protein</fullName>
    </submittedName>
</protein>
<dbReference type="Gene3D" id="2.180.10.10">
    <property type="entry name" value="RHS repeat-associated core"/>
    <property type="match status" value="1"/>
</dbReference>
<dbReference type="Pfam" id="PF25023">
    <property type="entry name" value="TEN_YD-shell"/>
    <property type="match status" value="1"/>
</dbReference>
<feature type="non-terminal residue" evidence="6">
    <location>
        <position position="1"/>
    </location>
</feature>
<dbReference type="Pfam" id="PF15636">
    <property type="entry name" value="Tox-GHH"/>
    <property type="match status" value="1"/>
</dbReference>
<dbReference type="EMBL" id="NCKV01007319">
    <property type="protein sequence ID" value="RWS23020.1"/>
    <property type="molecule type" value="Genomic_DNA"/>
</dbReference>
<feature type="domain" description="Teneurin-like YD-shell" evidence="5">
    <location>
        <begin position="2"/>
        <end position="513"/>
    </location>
</feature>
<proteinExistence type="predicted"/>
<evidence type="ECO:0000313" key="7">
    <source>
        <dbReference type="Proteomes" id="UP000288716"/>
    </source>
</evidence>
<dbReference type="Pfam" id="PF23538">
    <property type="entry name" value="Teneurin_ABD"/>
    <property type="match status" value="1"/>
</dbReference>
<dbReference type="GO" id="GO:0008045">
    <property type="term" value="P:motor neuron axon guidance"/>
    <property type="evidence" value="ECO:0007669"/>
    <property type="project" value="TreeGrafter"/>
</dbReference>
<sequence>LVYTPPGYADKSNYVLYFDDQKRPVMQIFPDDLGRVLYIYNEKEQLSEIVYGGGKVTQVYDSTVKTKKKTQNSATNSNTATESLLQSESWKEGNNEVLMKYQYVNSLIVKITLKITATFLPVSNFEFSFDYDDFSRKKSIAAKIISSSASPSISLPTLEFTYNSKTGRLEGMGNFRVHDHHDYQHHQNESLITDGTATFSKTFDSATHQMRQISLAIKDKEVYRMDLVYNANGALITTKTFMRHLGATKVRVSNFTYDSDGQLIEVSGRDQWKFTYDENGNLGIIQYMGNRIDILYDLADRVVSFGETPYLSDARGFFIQRGEERFFYNTFGLLMRATRQNRYDIRYLYDSKGRLSVRKDNYGNVTQFFYGDIERPYLVTHMFNNFDGTVTTLIYDDTGMPIMAQLNHETYYVACDQIGSPLLVFDHRGEVVKEIHRGPYGHVLFDSNPTFYLPVGFKGGIPEPITGIVHFHGNYIYDSLIGQWLTPNWAQVLISLKEPSFLSLYRFSNNDPVNTLPTETRSSKLDLNRWIQHQGIDLTGFDIGARRLLLNDEDERLSRLLTPGASHYSSFNALYYVPNIISKSIVLPSMPLISAFWCNLQKNTEHFSSTSFIQKSKVKSEELLENIYSSEISTENVPFGYGVTLSRIDDRAVVYAAPDADSIRKDVFTKVFNNSYLLDLRLILTGKDNFYFVKEELWKQPQDLTQLKRLAFVNVTVHEIKPETGDSKHEIDVRIHVKGAILHIRYGSNLRREKNRILGHAKKHAVNERWAKERDLTLSNVLSDSHSSYGQTWTEAEKELILSTGSVPGYRGSYYHNVESYPQLAEDQSNIVFKKHHNKSSKS</sequence>
<dbReference type="STRING" id="299467.A0A443S659"/>
<comment type="caution">
    <text evidence="6">The sequence shown here is derived from an EMBL/GenBank/DDBJ whole genome shotgun (WGS) entry which is preliminary data.</text>
</comment>
<dbReference type="AlphaFoldDB" id="A0A443S659"/>